<dbReference type="SMART" id="SM01090">
    <property type="entry name" value="Copper-fist"/>
    <property type="match status" value="1"/>
</dbReference>
<proteinExistence type="predicted"/>
<dbReference type="Pfam" id="PF00649">
    <property type="entry name" value="Copper-fist"/>
    <property type="match status" value="1"/>
</dbReference>
<evidence type="ECO:0000256" key="5">
    <source>
        <dbReference type="ARBA" id="ARBA00023015"/>
    </source>
</evidence>
<feature type="region of interest" description="Disordered" evidence="8">
    <location>
        <begin position="174"/>
        <end position="220"/>
    </location>
</feature>
<dbReference type="GO" id="GO:0006879">
    <property type="term" value="P:intracellular iron ion homeostasis"/>
    <property type="evidence" value="ECO:0007669"/>
    <property type="project" value="TreeGrafter"/>
</dbReference>
<dbReference type="InterPro" id="IPR001083">
    <property type="entry name" value="Cu_fist_DNA-bd_dom"/>
</dbReference>
<evidence type="ECO:0000256" key="8">
    <source>
        <dbReference type="SAM" id="MobiDB-lite"/>
    </source>
</evidence>
<evidence type="ECO:0000313" key="10">
    <source>
        <dbReference type="EMBL" id="SDA03009.1"/>
    </source>
</evidence>
<dbReference type="PANTHER" id="PTHR28088">
    <property type="entry name" value="TRANSCRIPTIONAL ACTIVATOR HAA1-RELATED"/>
    <property type="match status" value="1"/>
</dbReference>
<dbReference type="GO" id="GO:0006878">
    <property type="term" value="P:intracellular copper ion homeostasis"/>
    <property type="evidence" value="ECO:0007669"/>
    <property type="project" value="TreeGrafter"/>
</dbReference>
<organism evidence="10 11">
    <name type="scientific">Microbotryum saponariae</name>
    <dbReference type="NCBI Taxonomy" id="289078"/>
    <lineage>
        <taxon>Eukaryota</taxon>
        <taxon>Fungi</taxon>
        <taxon>Dikarya</taxon>
        <taxon>Basidiomycota</taxon>
        <taxon>Pucciniomycotina</taxon>
        <taxon>Microbotryomycetes</taxon>
        <taxon>Microbotryales</taxon>
        <taxon>Microbotryaceae</taxon>
        <taxon>Microbotryum</taxon>
    </lineage>
</organism>
<dbReference type="STRING" id="289078.A0A2X0L2L2"/>
<keyword evidence="3" id="KW-0862">Zinc</keyword>
<evidence type="ECO:0000259" key="9">
    <source>
        <dbReference type="PROSITE" id="PS50073"/>
    </source>
</evidence>
<evidence type="ECO:0000256" key="4">
    <source>
        <dbReference type="ARBA" id="ARBA00023008"/>
    </source>
</evidence>
<dbReference type="GO" id="GO:0000978">
    <property type="term" value="F:RNA polymerase II cis-regulatory region sequence-specific DNA binding"/>
    <property type="evidence" value="ECO:0007669"/>
    <property type="project" value="TreeGrafter"/>
</dbReference>
<keyword evidence="11" id="KW-1185">Reference proteome</keyword>
<reference evidence="11" key="1">
    <citation type="submission" date="2016-10" db="EMBL/GenBank/DDBJ databases">
        <authorList>
            <person name="Jeantristanb JTB J.-T."/>
            <person name="Ricardo R."/>
        </authorList>
    </citation>
    <scope>NUCLEOTIDE SEQUENCE [LARGE SCALE GENOMIC DNA]</scope>
</reference>
<dbReference type="OrthoDB" id="5600085at2759"/>
<dbReference type="PROSITE" id="PS50073">
    <property type="entry name" value="COPPER_FIST_2"/>
    <property type="match status" value="1"/>
</dbReference>
<dbReference type="Proteomes" id="UP000249723">
    <property type="component" value="Unassembled WGS sequence"/>
</dbReference>
<dbReference type="GO" id="GO:0005634">
    <property type="term" value="C:nucleus"/>
    <property type="evidence" value="ECO:0007669"/>
    <property type="project" value="UniProtKB-SubCell"/>
</dbReference>
<feature type="region of interest" description="Disordered" evidence="8">
    <location>
        <begin position="538"/>
        <end position="564"/>
    </location>
</feature>
<feature type="compositionally biased region" description="Low complexity" evidence="8">
    <location>
        <begin position="175"/>
        <end position="197"/>
    </location>
</feature>
<accession>A0A2X0L2L2</accession>
<keyword evidence="2" id="KW-0479">Metal-binding</keyword>
<dbReference type="PRINTS" id="PR00617">
    <property type="entry name" value="COPPERFIST"/>
</dbReference>
<keyword evidence="7" id="KW-0539">Nucleus</keyword>
<keyword evidence="5" id="KW-0805">Transcription regulation</keyword>
<dbReference type="EMBL" id="FMWP01000127">
    <property type="protein sequence ID" value="SDA03009.1"/>
    <property type="molecule type" value="Genomic_DNA"/>
</dbReference>
<evidence type="ECO:0000256" key="6">
    <source>
        <dbReference type="ARBA" id="ARBA00023163"/>
    </source>
</evidence>
<feature type="compositionally biased region" description="Low complexity" evidence="8">
    <location>
        <begin position="547"/>
        <end position="561"/>
    </location>
</feature>
<name>A0A2X0L2L2_9BASI</name>
<feature type="domain" description="Copper-fist" evidence="9">
    <location>
        <begin position="1"/>
        <end position="36"/>
    </location>
</feature>
<dbReference type="AlphaFoldDB" id="A0A2X0L2L2"/>
<dbReference type="GO" id="GO:0000981">
    <property type="term" value="F:DNA-binding transcription factor activity, RNA polymerase II-specific"/>
    <property type="evidence" value="ECO:0007669"/>
    <property type="project" value="TreeGrafter"/>
</dbReference>
<dbReference type="GO" id="GO:0045944">
    <property type="term" value="P:positive regulation of transcription by RNA polymerase II"/>
    <property type="evidence" value="ECO:0007669"/>
    <property type="project" value="TreeGrafter"/>
</dbReference>
<sequence length="750" mass="79019">MVLVDGVKFACHSCIKGHRSSKCTHTSRPLVEIKSRSLVAGLAPGPLGRSDLSVPDRDHRRGVAQLCTDIPTSQCSHCRDLRKTRSVHGKCDCVGKEHEEKPSQQVLPNGLSDLMRAREDEAGASAEPVKGGAQIEPNGHNVCTVSRLLNPCNCRRGGKCNCCSVVDRSKKSRLSIDSTTSSSAPSPIASTSGSRSTSRTRKAGVGGCCSSNKASSDAASPITASPAISAEAFSPASTAFNFRSPDVPVYTPFASTSYLPAAPTPLSQTFSSPFQFHSASSTATPSVFAPTTDLGGCIGDDPTCTLLLAHLQANAPPPTGQSSTLSASDSALTLPLDPWSSTPFAQSFVPHQTPLFLPHTQGTSACFCGDSCTCVGCPQHDPLGQKRAPTHNPGPGCGCRNRAAESAPPPLTLQTTQLQPSGKRVCCRFNTDVEVPSEVSSIDQLLQSVIDQTSPCEITSSNQCAMTLPGLWNDGGNEAIAANLPGVNDVWSGLNISNDPWFTTLANPEAPQALPLFIAPEQRQKRKAKAQSVWALQPLPESGDPWSATQPQASTSTTDSSEIFSNPFQRNEANGCSSMYAPAADDPLGLQTLNEGGEDEDPEPGCGDECQCSSTCACRNMDVVDDDSPEGHWHDDFEALSTTASGLSTPLQMYGPQSLSTTEESEVPTQQMAATSLGNAVDLSLSFASFKNFKAEDVEGQAMKEGHRPADFLLSPSQPSPDPLSPTDRTSSSIKRDDPSLVDFVAAGFC</sequence>
<dbReference type="FunFam" id="3.90.430.10:FF:000001">
    <property type="entry name" value="Copper fist DNA-binding protein"/>
    <property type="match status" value="1"/>
</dbReference>
<dbReference type="PANTHER" id="PTHR28088:SF5">
    <property type="entry name" value="TRANSCRIPTIONAL ACTIVATOR HAA1-RELATED"/>
    <property type="match status" value="1"/>
</dbReference>
<gene>
    <name evidence="10" type="ORF">BZ3500_MVSOF-1268-A1-R1_CHR7-1G09213</name>
</gene>
<dbReference type="Gene3D" id="3.90.430.10">
    <property type="entry name" value="Copper fist DNA-binding domain"/>
    <property type="match status" value="1"/>
</dbReference>
<dbReference type="SMART" id="SM00412">
    <property type="entry name" value="Cu_FIST"/>
    <property type="match status" value="1"/>
</dbReference>
<feature type="compositionally biased region" description="Basic and acidic residues" evidence="8">
    <location>
        <begin position="700"/>
        <end position="710"/>
    </location>
</feature>
<evidence type="ECO:0000256" key="1">
    <source>
        <dbReference type="ARBA" id="ARBA00004123"/>
    </source>
</evidence>
<evidence type="ECO:0000256" key="2">
    <source>
        <dbReference type="ARBA" id="ARBA00022723"/>
    </source>
</evidence>
<dbReference type="SUPFAM" id="SSF57879">
    <property type="entry name" value="Zinc domain conserved in yeast copper-regulated transcription factors"/>
    <property type="match status" value="1"/>
</dbReference>
<dbReference type="InterPro" id="IPR051763">
    <property type="entry name" value="Copper_Homeo_Regul"/>
</dbReference>
<protein>
    <submittedName>
        <fullName evidence="10">BZ3500_MvSof-1268-A1-R1_Chr7-1g09213 protein</fullName>
    </submittedName>
</protein>
<comment type="subcellular location">
    <subcellularLocation>
        <location evidence="1">Nucleus</location>
    </subcellularLocation>
</comment>
<feature type="region of interest" description="Disordered" evidence="8">
    <location>
        <begin position="700"/>
        <end position="737"/>
    </location>
</feature>
<keyword evidence="4" id="KW-0186">Copper</keyword>
<dbReference type="GO" id="GO:0005507">
    <property type="term" value="F:copper ion binding"/>
    <property type="evidence" value="ECO:0007669"/>
    <property type="project" value="InterPro"/>
</dbReference>
<evidence type="ECO:0000256" key="3">
    <source>
        <dbReference type="ARBA" id="ARBA00022833"/>
    </source>
</evidence>
<evidence type="ECO:0000256" key="7">
    <source>
        <dbReference type="ARBA" id="ARBA00023242"/>
    </source>
</evidence>
<evidence type="ECO:0000313" key="11">
    <source>
        <dbReference type="Proteomes" id="UP000249723"/>
    </source>
</evidence>
<dbReference type="InterPro" id="IPR036395">
    <property type="entry name" value="Cu_fist_DNA-bd_dom_sf"/>
</dbReference>
<keyword evidence="6" id="KW-0804">Transcription</keyword>